<comment type="catalytic activity">
    <reaction evidence="13 14">
        <text>L-leucine + 2-oxoglutarate = 4-methyl-2-oxopentanoate + L-glutamate</text>
        <dbReference type="Rhea" id="RHEA:18321"/>
        <dbReference type="ChEBI" id="CHEBI:16810"/>
        <dbReference type="ChEBI" id="CHEBI:17865"/>
        <dbReference type="ChEBI" id="CHEBI:29985"/>
        <dbReference type="ChEBI" id="CHEBI:57427"/>
        <dbReference type="EC" id="2.6.1.42"/>
    </reaction>
</comment>
<dbReference type="PANTHER" id="PTHR42743:SF11">
    <property type="entry name" value="AMINODEOXYCHORISMATE LYASE"/>
    <property type="match status" value="1"/>
</dbReference>
<dbReference type="GO" id="GO:0009098">
    <property type="term" value="P:L-leucine biosynthetic process"/>
    <property type="evidence" value="ECO:0007669"/>
    <property type="project" value="UniProtKB-UniPathway"/>
</dbReference>
<dbReference type="EMBL" id="LT719092">
    <property type="protein sequence ID" value="SJK85645.1"/>
    <property type="molecule type" value="Genomic_DNA"/>
</dbReference>
<organism evidence="15 16">
    <name type="scientific">Cuniculiplasma divulgatum</name>
    <dbReference type="NCBI Taxonomy" id="1673428"/>
    <lineage>
        <taxon>Archaea</taxon>
        <taxon>Methanobacteriati</taxon>
        <taxon>Thermoplasmatota</taxon>
        <taxon>Thermoplasmata</taxon>
        <taxon>Thermoplasmatales</taxon>
        <taxon>Cuniculiplasmataceae</taxon>
        <taxon>Cuniculiplasma</taxon>
    </lineage>
</organism>
<dbReference type="KEGG" id="cdiv:CPM_1869"/>
<dbReference type="RefSeq" id="WP_077076711.1">
    <property type="nucleotide sequence ID" value="NZ_LT719092.1"/>
</dbReference>
<dbReference type="SUPFAM" id="SSF56752">
    <property type="entry name" value="D-aminoacid aminotransferase-like PLP-dependent enzymes"/>
    <property type="match status" value="1"/>
</dbReference>
<name>A0A1R4A9J4_9ARCH</name>
<evidence type="ECO:0000256" key="3">
    <source>
        <dbReference type="ARBA" id="ARBA00004931"/>
    </source>
</evidence>
<comment type="catalytic activity">
    <reaction evidence="12 14">
        <text>L-isoleucine + 2-oxoglutarate = (S)-3-methyl-2-oxopentanoate + L-glutamate</text>
        <dbReference type="Rhea" id="RHEA:24801"/>
        <dbReference type="ChEBI" id="CHEBI:16810"/>
        <dbReference type="ChEBI" id="CHEBI:29985"/>
        <dbReference type="ChEBI" id="CHEBI:35146"/>
        <dbReference type="ChEBI" id="CHEBI:58045"/>
        <dbReference type="EC" id="2.6.1.42"/>
    </reaction>
</comment>
<dbReference type="CDD" id="cd01557">
    <property type="entry name" value="BCAT_beta_family"/>
    <property type="match status" value="1"/>
</dbReference>
<dbReference type="UniPathway" id="UPA00047">
    <property type="reaction ID" value="UER00058"/>
</dbReference>
<dbReference type="Gene3D" id="3.20.10.10">
    <property type="entry name" value="D-amino Acid Aminotransferase, subunit A, domain 2"/>
    <property type="match status" value="1"/>
</dbReference>
<evidence type="ECO:0000256" key="9">
    <source>
        <dbReference type="ARBA" id="ARBA00022898"/>
    </source>
</evidence>
<dbReference type="GeneID" id="30928441"/>
<evidence type="ECO:0000256" key="6">
    <source>
        <dbReference type="ARBA" id="ARBA00022576"/>
    </source>
</evidence>
<dbReference type="EC" id="2.6.1.42" evidence="14"/>
<comment type="cofactor">
    <cofactor evidence="1 14">
        <name>pyridoxal 5'-phosphate</name>
        <dbReference type="ChEBI" id="CHEBI:597326"/>
    </cofactor>
</comment>
<reference evidence="16" key="1">
    <citation type="submission" date="2016-06" db="EMBL/GenBank/DDBJ databases">
        <authorList>
            <person name="Toshchakov V.S."/>
        </authorList>
    </citation>
    <scope>NUCLEOTIDE SEQUENCE [LARGE SCALE GENOMIC DNA]</scope>
    <source>
        <strain>PM4 (JCM 30641</strain>
        <strain evidence="16">\VKM B-2940)</strain>
    </source>
</reference>
<comment type="function">
    <text evidence="14">Acts on leucine, isoleucine and valine.</text>
</comment>
<comment type="pathway">
    <text evidence="3 14">Amino-acid biosynthesis; L-valine biosynthesis; L-valine from pyruvate: step 4/4.</text>
</comment>
<protein>
    <recommendedName>
        <fullName evidence="14">Branched-chain-amino-acid aminotransferase</fullName>
        <shortName evidence="14">BCAT</shortName>
        <ecNumber evidence="14">2.6.1.42</ecNumber>
    </recommendedName>
</protein>
<comment type="pathway">
    <text evidence="4 14">Amino-acid biosynthesis; L-leucine biosynthesis; L-leucine from 3-methyl-2-oxobutanoate: step 4/4.</text>
</comment>
<evidence type="ECO:0000256" key="7">
    <source>
        <dbReference type="ARBA" id="ARBA00022605"/>
    </source>
</evidence>
<evidence type="ECO:0000256" key="13">
    <source>
        <dbReference type="ARBA" id="ARBA00049229"/>
    </source>
</evidence>
<evidence type="ECO:0000256" key="1">
    <source>
        <dbReference type="ARBA" id="ARBA00001933"/>
    </source>
</evidence>
<keyword evidence="10 14" id="KW-0100">Branched-chain amino acid biosynthesis</keyword>
<evidence type="ECO:0000256" key="5">
    <source>
        <dbReference type="ARBA" id="ARBA00009320"/>
    </source>
</evidence>
<comment type="similarity">
    <text evidence="5 14">Belongs to the class-IV pyridoxal-phosphate-dependent aminotransferase family.</text>
</comment>
<evidence type="ECO:0000256" key="8">
    <source>
        <dbReference type="ARBA" id="ARBA00022679"/>
    </source>
</evidence>
<evidence type="ECO:0000256" key="14">
    <source>
        <dbReference type="RuleBase" id="RU364094"/>
    </source>
</evidence>
<dbReference type="GO" id="GO:0009099">
    <property type="term" value="P:L-valine biosynthetic process"/>
    <property type="evidence" value="ECO:0007669"/>
    <property type="project" value="UniProtKB-UniPathway"/>
</dbReference>
<dbReference type="UniPathway" id="UPA00049">
    <property type="reaction ID" value="UER00062"/>
</dbReference>
<keyword evidence="6 14" id="KW-0032">Aminotransferase</keyword>
<proteinExistence type="inferred from homology"/>
<keyword evidence="7 14" id="KW-0028">Amino-acid biosynthesis</keyword>
<dbReference type="OrthoDB" id="6469at2157"/>
<evidence type="ECO:0000256" key="2">
    <source>
        <dbReference type="ARBA" id="ARBA00004824"/>
    </source>
</evidence>
<dbReference type="InterPro" id="IPR043132">
    <property type="entry name" value="BCAT-like_C"/>
</dbReference>
<evidence type="ECO:0000313" key="15">
    <source>
        <dbReference type="EMBL" id="SJK85645.1"/>
    </source>
</evidence>
<sequence length="302" mass="33618">MTDEKLSWLNGNFIDEEKAVVPIMTHSLQYGSGIFEGIRGYETPKGTEIFRLKEHVKRFFNTAKIYGMNLGFSEGDIEKAIIEIVRRNKLKSCYIRPFAFYDDHSVGVGTAGKKISVYIGAFPFGKYFSAADTGLKCKVSSWHRMESSILPIEAKASGNYLNSVIAMKEAKASGFDEAILTSRDGYVAEGPGENIFIVKDGALLTPGRDSQILLGITRNTIIELMKENGMQVIERFIHREELYTADEAFFVGTAAEVTPILNIDGITIGDGKVGSITKKVWETYFNLVQGKSNTHQDYLTYV</sequence>
<keyword evidence="16" id="KW-1185">Reference proteome</keyword>
<keyword evidence="9 14" id="KW-0663">Pyridoxal phosphate</keyword>
<dbReference type="InterPro" id="IPR050571">
    <property type="entry name" value="Class-IV_PLP-Dep_Aminotrnsfr"/>
</dbReference>
<gene>
    <name evidence="14" type="primary">ilvE</name>
    <name evidence="15" type="ORF">CPM_1869</name>
</gene>
<dbReference type="PANTHER" id="PTHR42743">
    <property type="entry name" value="AMINO-ACID AMINOTRANSFERASE"/>
    <property type="match status" value="1"/>
</dbReference>
<evidence type="ECO:0000256" key="11">
    <source>
        <dbReference type="ARBA" id="ARBA00048212"/>
    </source>
</evidence>
<dbReference type="GO" id="GO:0009097">
    <property type="term" value="P:isoleucine biosynthetic process"/>
    <property type="evidence" value="ECO:0007669"/>
    <property type="project" value="UniProtKB-UniPathway"/>
</dbReference>
<dbReference type="NCBIfam" id="NF005146">
    <property type="entry name" value="PRK06606.1"/>
    <property type="match status" value="1"/>
</dbReference>
<dbReference type="UniPathway" id="UPA00048">
    <property type="reaction ID" value="UER00073"/>
</dbReference>
<comment type="catalytic activity">
    <reaction evidence="11 14">
        <text>L-valine + 2-oxoglutarate = 3-methyl-2-oxobutanoate + L-glutamate</text>
        <dbReference type="Rhea" id="RHEA:24813"/>
        <dbReference type="ChEBI" id="CHEBI:11851"/>
        <dbReference type="ChEBI" id="CHEBI:16810"/>
        <dbReference type="ChEBI" id="CHEBI:29985"/>
        <dbReference type="ChEBI" id="CHEBI:57762"/>
        <dbReference type="EC" id="2.6.1.42"/>
    </reaction>
</comment>
<dbReference type="GO" id="GO:0052654">
    <property type="term" value="F:L-leucine-2-oxoglutarate transaminase activity"/>
    <property type="evidence" value="ECO:0007669"/>
    <property type="project" value="RHEA"/>
</dbReference>
<comment type="pathway">
    <text evidence="2 14">Amino-acid biosynthesis; L-isoleucine biosynthesis; L-isoleucine from 2-oxobutanoate: step 4/4.</text>
</comment>
<evidence type="ECO:0000256" key="10">
    <source>
        <dbReference type="ARBA" id="ARBA00023304"/>
    </source>
</evidence>
<dbReference type="Pfam" id="PF01063">
    <property type="entry name" value="Aminotran_4"/>
    <property type="match status" value="1"/>
</dbReference>
<accession>A0A1R4A9J4</accession>
<dbReference type="InterPro" id="IPR001544">
    <property type="entry name" value="Aminotrans_IV"/>
</dbReference>
<dbReference type="Proteomes" id="UP000187822">
    <property type="component" value="Chromosome I"/>
</dbReference>
<evidence type="ECO:0000313" key="16">
    <source>
        <dbReference type="Proteomes" id="UP000187822"/>
    </source>
</evidence>
<dbReference type="GO" id="GO:0052656">
    <property type="term" value="F:L-isoleucine-2-oxoglutarate transaminase activity"/>
    <property type="evidence" value="ECO:0007669"/>
    <property type="project" value="RHEA"/>
</dbReference>
<dbReference type="InterPro" id="IPR033939">
    <property type="entry name" value="BCAT_family"/>
</dbReference>
<dbReference type="InterPro" id="IPR036038">
    <property type="entry name" value="Aminotransferase-like"/>
</dbReference>
<dbReference type="NCBIfam" id="TIGR01122">
    <property type="entry name" value="ilvE_I"/>
    <property type="match status" value="1"/>
</dbReference>
<dbReference type="InterPro" id="IPR043131">
    <property type="entry name" value="BCAT-like_N"/>
</dbReference>
<dbReference type="FunFam" id="3.20.10.10:FF:000002">
    <property type="entry name" value="D-alanine aminotransferase"/>
    <property type="match status" value="1"/>
</dbReference>
<dbReference type="Gene3D" id="3.30.470.10">
    <property type="match status" value="1"/>
</dbReference>
<dbReference type="AlphaFoldDB" id="A0A1R4A9J4"/>
<evidence type="ECO:0000256" key="12">
    <source>
        <dbReference type="ARBA" id="ARBA00048798"/>
    </source>
</evidence>
<dbReference type="STRING" id="1673428.CPM_1869"/>
<dbReference type="InterPro" id="IPR005785">
    <property type="entry name" value="B_amino_transI"/>
</dbReference>
<dbReference type="GO" id="GO:0052655">
    <property type="term" value="F:L-valine-2-oxoglutarate transaminase activity"/>
    <property type="evidence" value="ECO:0007669"/>
    <property type="project" value="RHEA"/>
</dbReference>
<keyword evidence="8 14" id="KW-0808">Transferase</keyword>
<evidence type="ECO:0000256" key="4">
    <source>
        <dbReference type="ARBA" id="ARBA00005072"/>
    </source>
</evidence>